<dbReference type="SMART" id="SM00271">
    <property type="entry name" value="DnaJ"/>
    <property type="match status" value="1"/>
</dbReference>
<dbReference type="CDD" id="cd06257">
    <property type="entry name" value="DnaJ"/>
    <property type="match status" value="1"/>
</dbReference>
<sequence>MKPAVHTPHTSMTDTAPGTPYDVLGVDRHASAEELRRAYRRRQRETHPDLGGDPAAFHAVQVAWELIGTPALRAEYDRTAAGAPRSARSPQAQDEGTRVWTTGMGRGSARPPSAARSYGHPGGASRQRYLTLIREWAGRGVELDDPYQEDLLRRAPLEVRHALADALAEEATARIVSSLGPAFAVWHDVATARDSEAWTRDAGLGPSESAKLDHVVLGPTGLFVLQSEDWGAPARPRGGDLVSDALPPGAQPLRSLARRARIARSWGAAVTALVVVLPDGALEEDVVLLRRGRGRRPARLAVRRSSLSFLLTVGLPGTGRLPDAAFFELRARLQEYIRFV</sequence>
<evidence type="ECO:0000313" key="4">
    <source>
        <dbReference type="Proteomes" id="UP000222106"/>
    </source>
</evidence>
<reference evidence="3 4" key="1">
    <citation type="submission" date="2017-10" db="EMBL/GenBank/DDBJ databases">
        <title>Sequencing the genomes of 1000 actinobacteria strains.</title>
        <authorList>
            <person name="Klenk H.-P."/>
        </authorList>
    </citation>
    <scope>NUCLEOTIDE SEQUENCE [LARGE SCALE GENOMIC DNA]</scope>
    <source>
        <strain evidence="3 4">DSM 21838</strain>
    </source>
</reference>
<dbReference type="InterPro" id="IPR050817">
    <property type="entry name" value="DjlA_DnaK_co-chaperone"/>
</dbReference>
<evidence type="ECO:0000313" key="3">
    <source>
        <dbReference type="EMBL" id="PFG39957.1"/>
    </source>
</evidence>
<evidence type="ECO:0000256" key="1">
    <source>
        <dbReference type="SAM" id="MobiDB-lite"/>
    </source>
</evidence>
<dbReference type="PROSITE" id="PS50076">
    <property type="entry name" value="DNAJ_2"/>
    <property type="match status" value="1"/>
</dbReference>
<dbReference type="InterPro" id="IPR036869">
    <property type="entry name" value="J_dom_sf"/>
</dbReference>
<comment type="caution">
    <text evidence="3">The sequence shown here is derived from an EMBL/GenBank/DDBJ whole genome shotgun (WGS) entry which is preliminary data.</text>
</comment>
<evidence type="ECO:0000259" key="2">
    <source>
        <dbReference type="PROSITE" id="PS50076"/>
    </source>
</evidence>
<dbReference type="Gene3D" id="1.10.287.110">
    <property type="entry name" value="DnaJ domain"/>
    <property type="match status" value="1"/>
</dbReference>
<gene>
    <name evidence="3" type="ORF">ATJ97_2477</name>
</gene>
<dbReference type="InterPro" id="IPR001623">
    <property type="entry name" value="DnaJ_domain"/>
</dbReference>
<dbReference type="EMBL" id="PDJI01000004">
    <property type="protein sequence ID" value="PFG39957.1"/>
    <property type="molecule type" value="Genomic_DNA"/>
</dbReference>
<protein>
    <submittedName>
        <fullName evidence="3">DnaJ-like protein</fullName>
    </submittedName>
</protein>
<dbReference type="Proteomes" id="UP000222106">
    <property type="component" value="Unassembled WGS sequence"/>
</dbReference>
<dbReference type="PRINTS" id="PR00625">
    <property type="entry name" value="JDOMAIN"/>
</dbReference>
<feature type="region of interest" description="Disordered" evidence="1">
    <location>
        <begin position="79"/>
        <end position="122"/>
    </location>
</feature>
<dbReference type="AlphaFoldDB" id="A0A2A9ELJ1"/>
<name>A0A2A9ELJ1_9MICO</name>
<organism evidence="3 4">
    <name type="scientific">Georgenia soli</name>
    <dbReference type="NCBI Taxonomy" id="638953"/>
    <lineage>
        <taxon>Bacteria</taxon>
        <taxon>Bacillati</taxon>
        <taxon>Actinomycetota</taxon>
        <taxon>Actinomycetes</taxon>
        <taxon>Micrococcales</taxon>
        <taxon>Bogoriellaceae</taxon>
        <taxon>Georgenia</taxon>
    </lineage>
</organism>
<feature type="domain" description="J" evidence="2">
    <location>
        <begin position="19"/>
        <end position="80"/>
    </location>
</feature>
<feature type="region of interest" description="Disordered" evidence="1">
    <location>
        <begin position="1"/>
        <end position="23"/>
    </location>
</feature>
<proteinExistence type="predicted"/>
<dbReference type="SUPFAM" id="SSF46565">
    <property type="entry name" value="Chaperone J-domain"/>
    <property type="match status" value="1"/>
</dbReference>
<dbReference type="Pfam" id="PF00226">
    <property type="entry name" value="DnaJ"/>
    <property type="match status" value="1"/>
</dbReference>
<accession>A0A2A9ELJ1</accession>
<dbReference type="PANTHER" id="PTHR24074">
    <property type="entry name" value="CO-CHAPERONE PROTEIN DJLA"/>
    <property type="match status" value="1"/>
</dbReference>
<keyword evidence="4" id="KW-1185">Reference proteome</keyword>